<dbReference type="Pfam" id="PF13840">
    <property type="entry name" value="ACT_7"/>
    <property type="match status" value="1"/>
</dbReference>
<name>A0A3N4IN29_ASCIM</name>
<proteinExistence type="predicted"/>
<dbReference type="InterPro" id="IPR045865">
    <property type="entry name" value="ACT-like_dom_sf"/>
</dbReference>
<dbReference type="InterPro" id="IPR027795">
    <property type="entry name" value="CASTOR_ACT_dom"/>
</dbReference>
<protein>
    <recommendedName>
        <fullName evidence="2">CASTOR ACT domain-containing protein</fullName>
    </recommendedName>
</protein>
<feature type="region of interest" description="Disordered" evidence="1">
    <location>
        <begin position="205"/>
        <end position="226"/>
    </location>
</feature>
<dbReference type="GO" id="GO:0046394">
    <property type="term" value="P:carboxylic acid biosynthetic process"/>
    <property type="evidence" value="ECO:0007669"/>
    <property type="project" value="UniProtKB-ARBA"/>
</dbReference>
<accession>A0A3N4IN29</accession>
<dbReference type="AlphaFoldDB" id="A0A3N4IN29"/>
<dbReference type="OrthoDB" id="58529at2759"/>
<keyword evidence="4" id="KW-1185">Reference proteome</keyword>
<dbReference type="SUPFAM" id="SSF55021">
    <property type="entry name" value="ACT-like"/>
    <property type="match status" value="1"/>
</dbReference>
<reference evidence="3 4" key="1">
    <citation type="journal article" date="2018" name="Nat. Ecol. Evol.">
        <title>Pezizomycetes genomes reveal the molecular basis of ectomycorrhizal truffle lifestyle.</title>
        <authorList>
            <person name="Murat C."/>
            <person name="Payen T."/>
            <person name="Noel B."/>
            <person name="Kuo A."/>
            <person name="Morin E."/>
            <person name="Chen J."/>
            <person name="Kohler A."/>
            <person name="Krizsan K."/>
            <person name="Balestrini R."/>
            <person name="Da Silva C."/>
            <person name="Montanini B."/>
            <person name="Hainaut M."/>
            <person name="Levati E."/>
            <person name="Barry K.W."/>
            <person name="Belfiori B."/>
            <person name="Cichocki N."/>
            <person name="Clum A."/>
            <person name="Dockter R.B."/>
            <person name="Fauchery L."/>
            <person name="Guy J."/>
            <person name="Iotti M."/>
            <person name="Le Tacon F."/>
            <person name="Lindquist E.A."/>
            <person name="Lipzen A."/>
            <person name="Malagnac F."/>
            <person name="Mello A."/>
            <person name="Molinier V."/>
            <person name="Miyauchi S."/>
            <person name="Poulain J."/>
            <person name="Riccioni C."/>
            <person name="Rubini A."/>
            <person name="Sitrit Y."/>
            <person name="Splivallo R."/>
            <person name="Traeger S."/>
            <person name="Wang M."/>
            <person name="Zifcakova L."/>
            <person name="Wipf D."/>
            <person name="Zambonelli A."/>
            <person name="Paolocci F."/>
            <person name="Nowrousian M."/>
            <person name="Ottonello S."/>
            <person name="Baldrian P."/>
            <person name="Spatafora J.W."/>
            <person name="Henrissat B."/>
            <person name="Nagy L.G."/>
            <person name="Aury J.M."/>
            <person name="Wincker P."/>
            <person name="Grigoriev I.V."/>
            <person name="Bonfante P."/>
            <person name="Martin F.M."/>
        </authorList>
    </citation>
    <scope>NUCLEOTIDE SEQUENCE [LARGE SCALE GENOMIC DNA]</scope>
    <source>
        <strain evidence="3 4">RN42</strain>
    </source>
</reference>
<dbReference type="PANTHER" id="PTHR31131:SF6">
    <property type="entry name" value="CASTOR ACT DOMAIN-CONTAINING PROTEIN"/>
    <property type="match status" value="1"/>
</dbReference>
<dbReference type="InterPro" id="IPR051719">
    <property type="entry name" value="CASTOR_mTORC1"/>
</dbReference>
<evidence type="ECO:0000256" key="1">
    <source>
        <dbReference type="SAM" id="MobiDB-lite"/>
    </source>
</evidence>
<gene>
    <name evidence="3" type="ORF">BJ508DRAFT_316778</name>
</gene>
<evidence type="ECO:0000259" key="2">
    <source>
        <dbReference type="Pfam" id="PF13840"/>
    </source>
</evidence>
<dbReference type="Gene3D" id="3.30.2130.10">
    <property type="entry name" value="VC0802-like"/>
    <property type="match status" value="1"/>
</dbReference>
<sequence>MSGSQVQFFNGRLSLLDHCANIRNIKDCRLSLIHIPLDIYPHFVQVILKLALPISPVLEKSQLFEARNGFGFSSFSPADSPRGCREFVNISITPVECSIVCSVESAETLFRPIIATLDEDGRDKVVISEDEYVVIQVDGDDGNDAGQRVLDVTSPLALAGISIFFITTYFSDYILLPSKSSSKVTKALLQRGFVFEKHSEMFVTHRRSSSTPSVTETAPPLTPPPSTTVAALQEKTFVTLKDRNVTPKVNLQTRLVRCAARRAPGKAPSGISDDERLYLGVVKCLVNQPQYLSITLTDANPASLLIQEDKLPLFGADDVLLGDKEEILIPILLDLRDFPVDSTGIVCGVAGRLYGETCDGLFPGCEPVDMSYLSTARAGTVMVLEADIDRAMKALEI</sequence>
<organism evidence="3 4">
    <name type="scientific">Ascobolus immersus RN42</name>
    <dbReference type="NCBI Taxonomy" id="1160509"/>
    <lineage>
        <taxon>Eukaryota</taxon>
        <taxon>Fungi</taxon>
        <taxon>Dikarya</taxon>
        <taxon>Ascomycota</taxon>
        <taxon>Pezizomycotina</taxon>
        <taxon>Pezizomycetes</taxon>
        <taxon>Pezizales</taxon>
        <taxon>Ascobolaceae</taxon>
        <taxon>Ascobolus</taxon>
    </lineage>
</organism>
<evidence type="ECO:0000313" key="3">
    <source>
        <dbReference type="EMBL" id="RPA87096.1"/>
    </source>
</evidence>
<dbReference type="GO" id="GO:0006520">
    <property type="term" value="P:amino acid metabolic process"/>
    <property type="evidence" value="ECO:0007669"/>
    <property type="project" value="UniProtKB-ARBA"/>
</dbReference>
<dbReference type="Proteomes" id="UP000275078">
    <property type="component" value="Unassembled WGS sequence"/>
</dbReference>
<evidence type="ECO:0000313" key="4">
    <source>
        <dbReference type="Proteomes" id="UP000275078"/>
    </source>
</evidence>
<feature type="domain" description="CASTOR ACT" evidence="2">
    <location>
        <begin position="128"/>
        <end position="188"/>
    </location>
</feature>
<dbReference type="PANTHER" id="PTHR31131">
    <property type="entry name" value="CHROMOSOME 1, WHOLE GENOME SHOTGUN SEQUENCE"/>
    <property type="match status" value="1"/>
</dbReference>
<dbReference type="EMBL" id="ML119647">
    <property type="protein sequence ID" value="RPA87096.1"/>
    <property type="molecule type" value="Genomic_DNA"/>
</dbReference>